<feature type="region of interest" description="Disordered" evidence="1">
    <location>
        <begin position="1"/>
        <end position="59"/>
    </location>
</feature>
<reference evidence="2" key="1">
    <citation type="submission" date="2014-09" db="EMBL/GenBank/DDBJ databases">
        <authorList>
            <person name="Magalhaes I.L.F."/>
            <person name="Oliveira U."/>
            <person name="Santos F.R."/>
            <person name="Vidigal T.H.D.A."/>
            <person name="Brescovit A.D."/>
            <person name="Santos A.J."/>
        </authorList>
    </citation>
    <scope>NUCLEOTIDE SEQUENCE</scope>
    <source>
        <tissue evidence="2">Shoot tissue taken approximately 20 cm above the soil surface</tissue>
    </source>
</reference>
<proteinExistence type="predicted"/>
<evidence type="ECO:0000313" key="2">
    <source>
        <dbReference type="EMBL" id="JAE34653.1"/>
    </source>
</evidence>
<sequence>MEESEDGVGGDAEDPYGRALGAPPAARPGDHLLQHRRRRSKNVGVRGDALAVGRDDPHVGRRCPERVEVRVQRHRSPFRGSSEDLLDIIETTSWVFL</sequence>
<accession>A0A0A9HP34</accession>
<reference evidence="2" key="2">
    <citation type="journal article" date="2015" name="Data Brief">
        <title>Shoot transcriptome of the giant reed, Arundo donax.</title>
        <authorList>
            <person name="Barrero R.A."/>
            <person name="Guerrero F.D."/>
            <person name="Moolhuijzen P."/>
            <person name="Goolsby J.A."/>
            <person name="Tidwell J."/>
            <person name="Bellgard S.E."/>
            <person name="Bellgard M.I."/>
        </authorList>
    </citation>
    <scope>NUCLEOTIDE SEQUENCE</scope>
    <source>
        <tissue evidence="2">Shoot tissue taken approximately 20 cm above the soil surface</tissue>
    </source>
</reference>
<dbReference type="EMBL" id="GBRH01163243">
    <property type="protein sequence ID" value="JAE34653.1"/>
    <property type="molecule type" value="Transcribed_RNA"/>
</dbReference>
<organism evidence="2">
    <name type="scientific">Arundo donax</name>
    <name type="common">Giant reed</name>
    <name type="synonym">Donax arundinaceus</name>
    <dbReference type="NCBI Taxonomy" id="35708"/>
    <lineage>
        <taxon>Eukaryota</taxon>
        <taxon>Viridiplantae</taxon>
        <taxon>Streptophyta</taxon>
        <taxon>Embryophyta</taxon>
        <taxon>Tracheophyta</taxon>
        <taxon>Spermatophyta</taxon>
        <taxon>Magnoliopsida</taxon>
        <taxon>Liliopsida</taxon>
        <taxon>Poales</taxon>
        <taxon>Poaceae</taxon>
        <taxon>PACMAD clade</taxon>
        <taxon>Arundinoideae</taxon>
        <taxon>Arundineae</taxon>
        <taxon>Arundo</taxon>
    </lineage>
</organism>
<protein>
    <submittedName>
        <fullName evidence="2">Uncharacterized protein</fullName>
    </submittedName>
</protein>
<feature type="compositionally biased region" description="Acidic residues" evidence="1">
    <location>
        <begin position="1"/>
        <end position="14"/>
    </location>
</feature>
<dbReference type="AlphaFoldDB" id="A0A0A9HP34"/>
<evidence type="ECO:0000256" key="1">
    <source>
        <dbReference type="SAM" id="MobiDB-lite"/>
    </source>
</evidence>
<name>A0A0A9HP34_ARUDO</name>